<evidence type="ECO:0000313" key="6">
    <source>
        <dbReference type="Proteomes" id="UP000175669"/>
    </source>
</evidence>
<dbReference type="Proteomes" id="UP000175669">
    <property type="component" value="Unassembled WGS sequence"/>
</dbReference>
<dbReference type="Gene3D" id="3.40.630.30">
    <property type="match status" value="1"/>
</dbReference>
<reference evidence="6" key="1">
    <citation type="submission" date="2016-07" db="EMBL/GenBank/DDBJ databases">
        <authorList>
            <person name="Florea S."/>
            <person name="Webb J.S."/>
            <person name="Jaromczyk J."/>
            <person name="Schardl C.L."/>
        </authorList>
    </citation>
    <scope>NUCLEOTIDE SEQUENCE [LARGE SCALE GENOMIC DNA]</scope>
    <source>
        <strain evidence="6">KCTC 42131</strain>
    </source>
</reference>
<keyword evidence="3" id="KW-0949">S-adenosyl-L-methionine</keyword>
<dbReference type="InterPro" id="IPR041698">
    <property type="entry name" value="Methyltransf_25"/>
</dbReference>
<dbReference type="InterPro" id="IPR029063">
    <property type="entry name" value="SAM-dependent_MTases_sf"/>
</dbReference>
<dbReference type="InterPro" id="IPR016181">
    <property type="entry name" value="Acyl_CoA_acyltransferase"/>
</dbReference>
<accession>A0A1E8CIS2</accession>
<feature type="domain" description="Methyltransferase" evidence="4">
    <location>
        <begin position="67"/>
        <end position="154"/>
    </location>
</feature>
<keyword evidence="1" id="KW-0489">Methyltransferase</keyword>
<dbReference type="GO" id="GO:0008168">
    <property type="term" value="F:methyltransferase activity"/>
    <property type="evidence" value="ECO:0007669"/>
    <property type="project" value="UniProtKB-KW"/>
</dbReference>
<dbReference type="SUPFAM" id="SSF55729">
    <property type="entry name" value="Acyl-CoA N-acyltransferases (Nat)"/>
    <property type="match status" value="1"/>
</dbReference>
<dbReference type="Pfam" id="PF13649">
    <property type="entry name" value="Methyltransf_25"/>
    <property type="match status" value="1"/>
</dbReference>
<dbReference type="Pfam" id="PF13527">
    <property type="entry name" value="Acetyltransf_9"/>
    <property type="match status" value="1"/>
</dbReference>
<dbReference type="Gene3D" id="3.40.50.150">
    <property type="entry name" value="Vaccinia Virus protein VP39"/>
    <property type="match status" value="1"/>
</dbReference>
<evidence type="ECO:0000259" key="4">
    <source>
        <dbReference type="Pfam" id="PF13649"/>
    </source>
</evidence>
<evidence type="ECO:0000256" key="3">
    <source>
        <dbReference type="ARBA" id="ARBA00022691"/>
    </source>
</evidence>
<protein>
    <recommendedName>
        <fullName evidence="4">Methyltransferase domain-containing protein</fullName>
    </recommendedName>
</protein>
<proteinExistence type="predicted"/>
<dbReference type="CDD" id="cd02440">
    <property type="entry name" value="AdoMet_MTases"/>
    <property type="match status" value="1"/>
</dbReference>
<evidence type="ECO:0000256" key="2">
    <source>
        <dbReference type="ARBA" id="ARBA00022679"/>
    </source>
</evidence>
<name>A0A1E8CIS2_9GAMM</name>
<dbReference type="STRING" id="1524254.PHACT_03450"/>
<dbReference type="SUPFAM" id="SSF53335">
    <property type="entry name" value="S-adenosyl-L-methionine-dependent methyltransferases"/>
    <property type="match status" value="1"/>
</dbReference>
<evidence type="ECO:0000256" key="1">
    <source>
        <dbReference type="ARBA" id="ARBA00022603"/>
    </source>
</evidence>
<dbReference type="PANTHER" id="PTHR43464">
    <property type="entry name" value="METHYLTRANSFERASE"/>
    <property type="match status" value="1"/>
</dbReference>
<dbReference type="EMBL" id="MASR01000001">
    <property type="protein sequence ID" value="OFE12304.1"/>
    <property type="molecule type" value="Genomic_DNA"/>
</dbReference>
<keyword evidence="6" id="KW-1185">Reference proteome</keyword>
<dbReference type="GO" id="GO:0032259">
    <property type="term" value="P:methylation"/>
    <property type="evidence" value="ECO:0007669"/>
    <property type="project" value="UniProtKB-KW"/>
</dbReference>
<gene>
    <name evidence="5" type="ORF">PHACT_03450</name>
</gene>
<dbReference type="OrthoDB" id="8542820at2"/>
<comment type="caution">
    <text evidence="5">The sequence shown here is derived from an EMBL/GenBank/DDBJ whole genome shotgun (WGS) entry which is preliminary data.</text>
</comment>
<sequence length="578" mass="63970">MRIMKTTHQSLIFPLNVYAELLELAFGQVDFLSYGLQAEPGLSIVEAQQAMTTKLLAMLEHGPGSSVLDVGCGTGMLAQQLMASGYQVTAIDANEAAIAAARQRFASEAPLALAELQAFEPDQRFDVLILQNSARYQSPLTVFAHARRLLKAGGQLLIQEEFTGDDAERVAEPLPVLTHVVQMAGRAGFELTQQHDVSVGVGDWLQRCLPLLEQHMVTLTERTGLSTQVLSDLRQSMSADLSRCRSGRYVHALLSFRMEDTDVTLLPAEALSIEQFRSLFENSFDTDFNAELWHWKYGQGRGHSVVACKQGEAVAHYGGISRDILYFGAPEQALQICDVMVLPQHRSFYSRSSLFFLTAATMLELHAGNTRRHLLGFGFPNLKAMHVAQRLKLYAKTDELMALSFPPGCFDTNTGDDAWTVASGSPDSGDWKRVDVLWQQMALAFTDGIVGLRNAHYLFYRYVQRPGLDYQFHVISHTSGEKAVAVTRDHGEGFLIMDIITADKNMAAALQALCRHGHDIGRPMVFWLSAGQQQRFQATGLQADATGIHIPCNAWTQGPSAEKLQGKWWLTAGDMDFL</sequence>
<evidence type="ECO:0000313" key="5">
    <source>
        <dbReference type="EMBL" id="OFE12304.1"/>
    </source>
</evidence>
<dbReference type="AlphaFoldDB" id="A0A1E8CIS2"/>
<dbReference type="PANTHER" id="PTHR43464:SF19">
    <property type="entry name" value="UBIQUINONE BIOSYNTHESIS O-METHYLTRANSFERASE, MITOCHONDRIAL"/>
    <property type="match status" value="1"/>
</dbReference>
<keyword evidence="2" id="KW-0808">Transferase</keyword>
<organism evidence="5 6">
    <name type="scientific">Pseudohongiella acticola</name>
    <dbReference type="NCBI Taxonomy" id="1524254"/>
    <lineage>
        <taxon>Bacteria</taxon>
        <taxon>Pseudomonadati</taxon>
        <taxon>Pseudomonadota</taxon>
        <taxon>Gammaproteobacteria</taxon>
        <taxon>Pseudomonadales</taxon>
        <taxon>Pseudohongiellaceae</taxon>
        <taxon>Pseudohongiella</taxon>
    </lineage>
</organism>